<evidence type="ECO:0000313" key="3">
    <source>
        <dbReference type="Proteomes" id="UP000647133"/>
    </source>
</evidence>
<proteinExistence type="predicted"/>
<feature type="transmembrane region" description="Helical" evidence="1">
    <location>
        <begin position="93"/>
        <end position="114"/>
    </location>
</feature>
<name>A0ABR9AHD5_9BACT</name>
<gene>
    <name evidence="2" type="ORF">IFO69_05135</name>
</gene>
<evidence type="ECO:0000256" key="1">
    <source>
        <dbReference type="SAM" id="Phobius"/>
    </source>
</evidence>
<sequence length="162" mass="18328">MNMLKKNFRVLERNVLILIAIPLPAFAFAYLYTTSSNMDLDIPSLPDALKPVLLGLVSALLLISFVNFNQGLKKLRNPLMPLEAKLERYSNMTMTRFWQLFASGFLCAIGLLIYQNAGFTVLYAVTLVFVSLGKPTPDRIIRLLKLKGEDLQTVVDFGRREE</sequence>
<feature type="transmembrane region" description="Helical" evidence="1">
    <location>
        <begin position="15"/>
        <end position="32"/>
    </location>
</feature>
<keyword evidence="3" id="KW-1185">Reference proteome</keyword>
<evidence type="ECO:0000313" key="2">
    <source>
        <dbReference type="EMBL" id="MBD8488125.1"/>
    </source>
</evidence>
<dbReference type="Proteomes" id="UP000647133">
    <property type="component" value="Unassembled WGS sequence"/>
</dbReference>
<accession>A0ABR9AHD5</accession>
<comment type="caution">
    <text evidence="2">The sequence shown here is derived from an EMBL/GenBank/DDBJ whole genome shotgun (WGS) entry which is preliminary data.</text>
</comment>
<keyword evidence="1" id="KW-0812">Transmembrane</keyword>
<organism evidence="2 3">
    <name type="scientific">Echinicola arenosa</name>
    <dbReference type="NCBI Taxonomy" id="2774144"/>
    <lineage>
        <taxon>Bacteria</taxon>
        <taxon>Pseudomonadati</taxon>
        <taxon>Bacteroidota</taxon>
        <taxon>Cytophagia</taxon>
        <taxon>Cytophagales</taxon>
        <taxon>Cyclobacteriaceae</taxon>
        <taxon>Echinicola</taxon>
    </lineage>
</organism>
<keyword evidence="1" id="KW-0472">Membrane</keyword>
<protein>
    <submittedName>
        <fullName evidence="2">Uncharacterized protein</fullName>
    </submittedName>
</protein>
<feature type="transmembrane region" description="Helical" evidence="1">
    <location>
        <begin position="52"/>
        <end position="72"/>
    </location>
</feature>
<keyword evidence="1" id="KW-1133">Transmembrane helix</keyword>
<dbReference type="EMBL" id="JACYTQ010000002">
    <property type="protein sequence ID" value="MBD8488125.1"/>
    <property type="molecule type" value="Genomic_DNA"/>
</dbReference>
<reference evidence="2 3" key="1">
    <citation type="submission" date="2020-09" db="EMBL/GenBank/DDBJ databases">
        <title>Echinicola sp. CAU 1574 isolated from sand of Sido Beach.</title>
        <authorList>
            <person name="Kim W."/>
        </authorList>
    </citation>
    <scope>NUCLEOTIDE SEQUENCE [LARGE SCALE GENOMIC DNA]</scope>
    <source>
        <strain evidence="2 3">CAU 1574</strain>
    </source>
</reference>